<comment type="similarity">
    <text evidence="1">Belongs to the peptidase C48 family.</text>
</comment>
<accession>A0AAV7FZ49</accession>
<sequence>MSMHLGYHVYKADTIVYVSHIIKESVRAANLMLVPIIDKSHWTLIVGNLKKIVWDFYDSLPKKNHRAVLPEVISHLYDETRNSFDQNIRLRPIQQITHVPTQKNSVDCGMYVCKYMKAIIQLKPVVWADVKDWKENMPKFRAKFEYTILYTTIK</sequence>
<evidence type="ECO:0000256" key="1">
    <source>
        <dbReference type="ARBA" id="ARBA00005234"/>
    </source>
</evidence>
<evidence type="ECO:0000256" key="2">
    <source>
        <dbReference type="ARBA" id="ARBA00022670"/>
    </source>
</evidence>
<dbReference type="Proteomes" id="UP000775213">
    <property type="component" value="Unassembled WGS sequence"/>
</dbReference>
<dbReference type="EMBL" id="JAGFBR010000019">
    <property type="protein sequence ID" value="KAH0449091.1"/>
    <property type="molecule type" value="Genomic_DNA"/>
</dbReference>
<dbReference type="Gene3D" id="3.40.395.10">
    <property type="entry name" value="Adenoviral Proteinase, Chain A"/>
    <property type="match status" value="1"/>
</dbReference>
<evidence type="ECO:0000256" key="3">
    <source>
        <dbReference type="ARBA" id="ARBA00022801"/>
    </source>
</evidence>
<dbReference type="InterPro" id="IPR038765">
    <property type="entry name" value="Papain-like_cys_pep_sf"/>
</dbReference>
<dbReference type="SUPFAM" id="SSF54001">
    <property type="entry name" value="Cysteine proteinases"/>
    <property type="match status" value="1"/>
</dbReference>
<name>A0AAV7FZ49_DENCH</name>
<dbReference type="PANTHER" id="PTHR12606">
    <property type="entry name" value="SENTRIN/SUMO-SPECIFIC PROTEASE"/>
    <property type="match status" value="1"/>
</dbReference>
<evidence type="ECO:0000313" key="7">
    <source>
        <dbReference type="Proteomes" id="UP000775213"/>
    </source>
</evidence>
<dbReference type="AlphaFoldDB" id="A0AAV7FZ49"/>
<dbReference type="InterPro" id="IPR003653">
    <property type="entry name" value="Peptidase_C48_C"/>
</dbReference>
<evidence type="ECO:0000259" key="5">
    <source>
        <dbReference type="PROSITE" id="PS50600"/>
    </source>
</evidence>
<feature type="domain" description="Ubiquitin-like protease family profile" evidence="5">
    <location>
        <begin position="1"/>
        <end position="119"/>
    </location>
</feature>
<evidence type="ECO:0000313" key="6">
    <source>
        <dbReference type="EMBL" id="KAH0449091.1"/>
    </source>
</evidence>
<protein>
    <recommendedName>
        <fullName evidence="5">Ubiquitin-like protease family profile domain-containing protein</fullName>
    </recommendedName>
</protein>
<dbReference type="PANTHER" id="PTHR12606:SF141">
    <property type="entry name" value="GH15225P-RELATED"/>
    <property type="match status" value="1"/>
</dbReference>
<organism evidence="6 7">
    <name type="scientific">Dendrobium chrysotoxum</name>
    <name type="common">Orchid</name>
    <dbReference type="NCBI Taxonomy" id="161865"/>
    <lineage>
        <taxon>Eukaryota</taxon>
        <taxon>Viridiplantae</taxon>
        <taxon>Streptophyta</taxon>
        <taxon>Embryophyta</taxon>
        <taxon>Tracheophyta</taxon>
        <taxon>Spermatophyta</taxon>
        <taxon>Magnoliopsida</taxon>
        <taxon>Liliopsida</taxon>
        <taxon>Asparagales</taxon>
        <taxon>Orchidaceae</taxon>
        <taxon>Epidendroideae</taxon>
        <taxon>Malaxideae</taxon>
        <taxon>Dendrobiinae</taxon>
        <taxon>Dendrobium</taxon>
    </lineage>
</organism>
<keyword evidence="4" id="KW-0788">Thiol protease</keyword>
<proteinExistence type="inferred from homology"/>
<evidence type="ECO:0000256" key="4">
    <source>
        <dbReference type="ARBA" id="ARBA00022807"/>
    </source>
</evidence>
<reference evidence="6 7" key="1">
    <citation type="journal article" date="2021" name="Hortic Res">
        <title>Chromosome-scale assembly of the Dendrobium chrysotoxum genome enhances the understanding of orchid evolution.</title>
        <authorList>
            <person name="Zhang Y."/>
            <person name="Zhang G.Q."/>
            <person name="Zhang D."/>
            <person name="Liu X.D."/>
            <person name="Xu X.Y."/>
            <person name="Sun W.H."/>
            <person name="Yu X."/>
            <person name="Zhu X."/>
            <person name="Wang Z.W."/>
            <person name="Zhao X."/>
            <person name="Zhong W.Y."/>
            <person name="Chen H."/>
            <person name="Yin W.L."/>
            <person name="Huang T."/>
            <person name="Niu S.C."/>
            <person name="Liu Z.J."/>
        </authorList>
    </citation>
    <scope>NUCLEOTIDE SEQUENCE [LARGE SCALE GENOMIC DNA]</scope>
    <source>
        <strain evidence="6">Lindl</strain>
    </source>
</reference>
<comment type="caution">
    <text evidence="6">The sequence shown here is derived from an EMBL/GenBank/DDBJ whole genome shotgun (WGS) entry which is preliminary data.</text>
</comment>
<dbReference type="GO" id="GO:0006508">
    <property type="term" value="P:proteolysis"/>
    <property type="evidence" value="ECO:0007669"/>
    <property type="project" value="UniProtKB-KW"/>
</dbReference>
<gene>
    <name evidence="6" type="ORF">IEQ34_022891</name>
</gene>
<dbReference type="Pfam" id="PF02902">
    <property type="entry name" value="Peptidase_C48"/>
    <property type="match status" value="1"/>
</dbReference>
<dbReference type="PROSITE" id="PS50600">
    <property type="entry name" value="ULP_PROTEASE"/>
    <property type="match status" value="1"/>
</dbReference>
<dbReference type="GO" id="GO:0008234">
    <property type="term" value="F:cysteine-type peptidase activity"/>
    <property type="evidence" value="ECO:0007669"/>
    <property type="project" value="UniProtKB-KW"/>
</dbReference>
<keyword evidence="2" id="KW-0645">Protease</keyword>
<keyword evidence="7" id="KW-1185">Reference proteome</keyword>
<keyword evidence="3" id="KW-0378">Hydrolase</keyword>